<name>A0A371GF99_MUCPR</name>
<sequence>MAPTQADLRKIGVEGFALIDKFYSPPRRSSLNDAFHARRERSWLVYQVPNDVVAMEEPALNSKDAAFHFAGVSVVTYPKGKTQNRWARRSATIFKSGSSM</sequence>
<keyword evidence="2" id="KW-1185">Reference proteome</keyword>
<reference evidence="1" key="1">
    <citation type="submission" date="2018-05" db="EMBL/GenBank/DDBJ databases">
        <title>Draft genome of Mucuna pruriens seed.</title>
        <authorList>
            <person name="Nnadi N.E."/>
            <person name="Vos R."/>
            <person name="Hasami M.H."/>
            <person name="Devisetty U.K."/>
            <person name="Aguiy J.C."/>
        </authorList>
    </citation>
    <scope>NUCLEOTIDE SEQUENCE [LARGE SCALE GENOMIC DNA]</scope>
    <source>
        <strain evidence="1">JCA_2017</strain>
    </source>
</reference>
<accession>A0A371GF99</accession>
<proteinExistence type="predicted"/>
<dbReference type="EMBL" id="QJKJ01005732">
    <property type="protein sequence ID" value="RDX89225.1"/>
    <property type="molecule type" value="Genomic_DNA"/>
</dbReference>
<dbReference type="OrthoDB" id="1334328at2759"/>
<dbReference type="AlphaFoldDB" id="A0A371GF99"/>
<gene>
    <name evidence="1" type="ORF">CR513_29075</name>
</gene>
<organism evidence="1 2">
    <name type="scientific">Mucuna pruriens</name>
    <name type="common">Velvet bean</name>
    <name type="synonym">Dolichos pruriens</name>
    <dbReference type="NCBI Taxonomy" id="157652"/>
    <lineage>
        <taxon>Eukaryota</taxon>
        <taxon>Viridiplantae</taxon>
        <taxon>Streptophyta</taxon>
        <taxon>Embryophyta</taxon>
        <taxon>Tracheophyta</taxon>
        <taxon>Spermatophyta</taxon>
        <taxon>Magnoliopsida</taxon>
        <taxon>eudicotyledons</taxon>
        <taxon>Gunneridae</taxon>
        <taxon>Pentapetalae</taxon>
        <taxon>rosids</taxon>
        <taxon>fabids</taxon>
        <taxon>Fabales</taxon>
        <taxon>Fabaceae</taxon>
        <taxon>Papilionoideae</taxon>
        <taxon>50 kb inversion clade</taxon>
        <taxon>NPAAA clade</taxon>
        <taxon>indigoferoid/millettioid clade</taxon>
        <taxon>Phaseoleae</taxon>
        <taxon>Mucuna</taxon>
    </lineage>
</organism>
<dbReference type="Proteomes" id="UP000257109">
    <property type="component" value="Unassembled WGS sequence"/>
</dbReference>
<evidence type="ECO:0000313" key="1">
    <source>
        <dbReference type="EMBL" id="RDX89225.1"/>
    </source>
</evidence>
<protein>
    <submittedName>
        <fullName evidence="1">Uncharacterized protein</fullName>
    </submittedName>
</protein>
<feature type="non-terminal residue" evidence="1">
    <location>
        <position position="1"/>
    </location>
</feature>
<evidence type="ECO:0000313" key="2">
    <source>
        <dbReference type="Proteomes" id="UP000257109"/>
    </source>
</evidence>
<comment type="caution">
    <text evidence="1">The sequence shown here is derived from an EMBL/GenBank/DDBJ whole genome shotgun (WGS) entry which is preliminary data.</text>
</comment>